<organism evidence="1">
    <name type="scientific">marine sediment metagenome</name>
    <dbReference type="NCBI Taxonomy" id="412755"/>
    <lineage>
        <taxon>unclassified sequences</taxon>
        <taxon>metagenomes</taxon>
        <taxon>ecological metagenomes</taxon>
    </lineage>
</organism>
<sequence length="245" mass="27767">MKEGKGLLHDAVDAHGGLERWKEINEITFSAQTGGVALPLKLQFGAFRHYRGIVSADADHPYAAFTPHPQDPLQGVFQNGAVRILAPGGRVVAEHKNPRSRFGDLTHMFMWDPLDSLYFGGYAMWNYMNLPFLLTAPGFELFEMDPWDEGGHKLRRLHAIFPAKMHTHSREQTFYFSEDGLLVRHDYTAEVFGSWAKAAHYCVGHKEFGGLTFPTMRRVFPRKQDNTPLRLITLVSIDIGDIKLV</sequence>
<accession>A0A0F8X5B0</accession>
<gene>
    <name evidence="1" type="ORF">LCGC14_3067680</name>
</gene>
<protein>
    <submittedName>
        <fullName evidence="1">Uncharacterized protein</fullName>
    </submittedName>
</protein>
<proteinExistence type="predicted"/>
<reference evidence="1" key="1">
    <citation type="journal article" date="2015" name="Nature">
        <title>Complex archaea that bridge the gap between prokaryotes and eukaryotes.</title>
        <authorList>
            <person name="Spang A."/>
            <person name="Saw J.H."/>
            <person name="Jorgensen S.L."/>
            <person name="Zaremba-Niedzwiedzka K."/>
            <person name="Martijn J."/>
            <person name="Lind A.E."/>
            <person name="van Eijk R."/>
            <person name="Schleper C."/>
            <person name="Guy L."/>
            <person name="Ettema T.J."/>
        </authorList>
    </citation>
    <scope>NUCLEOTIDE SEQUENCE</scope>
</reference>
<name>A0A0F8X5B0_9ZZZZ</name>
<comment type="caution">
    <text evidence="1">The sequence shown here is derived from an EMBL/GenBank/DDBJ whole genome shotgun (WGS) entry which is preliminary data.</text>
</comment>
<evidence type="ECO:0000313" key="1">
    <source>
        <dbReference type="EMBL" id="KKK56125.1"/>
    </source>
</evidence>
<dbReference type="AlphaFoldDB" id="A0A0F8X5B0"/>
<dbReference type="EMBL" id="LAZR01065147">
    <property type="protein sequence ID" value="KKK56125.1"/>
    <property type="molecule type" value="Genomic_DNA"/>
</dbReference>